<reference evidence="4 5" key="1">
    <citation type="submission" date="2019-06" db="EMBL/GenBank/DDBJ databases">
        <title>A chromosomal-level reference genome of Carpinus fangiana (Coryloideae, Betulaceae).</title>
        <authorList>
            <person name="Yang X."/>
            <person name="Wang Z."/>
            <person name="Zhang L."/>
            <person name="Hao G."/>
            <person name="Liu J."/>
            <person name="Yang Y."/>
        </authorList>
    </citation>
    <scope>NUCLEOTIDE SEQUENCE [LARGE SCALE GENOMIC DNA]</scope>
    <source>
        <strain evidence="4">Cfa_2016G</strain>
        <tissue evidence="4">Leaf</tissue>
    </source>
</reference>
<dbReference type="InterPro" id="IPR057212">
    <property type="entry name" value="DUF7890"/>
</dbReference>
<feature type="region of interest" description="Disordered" evidence="1">
    <location>
        <begin position="1"/>
        <end position="72"/>
    </location>
</feature>
<feature type="compositionally biased region" description="Basic and acidic residues" evidence="1">
    <location>
        <begin position="47"/>
        <end position="72"/>
    </location>
</feature>
<sequence length="141" mass="15994">MWKSFVNSCNRHSSDEVEQPRKPAVNAKPIYRDELEKKASKKKVAEKKRDCSAYSKPKEDGKDFEKKSYGPSVAKKDQVITVKVRMTKQEAARLLSNCKDGGLLDFKDVARELVYIPPNRVNVVSAEARIGRVLESIPEEI</sequence>
<evidence type="ECO:0000256" key="1">
    <source>
        <dbReference type="SAM" id="MobiDB-lite"/>
    </source>
</evidence>
<evidence type="ECO:0000313" key="5">
    <source>
        <dbReference type="Proteomes" id="UP000327013"/>
    </source>
</evidence>
<dbReference type="OrthoDB" id="1077969at2759"/>
<keyword evidence="5" id="KW-1185">Reference proteome</keyword>
<dbReference type="PANTHER" id="PTHR36782">
    <property type="entry name" value="BNAC03G62080D PROTEIN"/>
    <property type="match status" value="1"/>
</dbReference>
<feature type="compositionally biased region" description="Basic and acidic residues" evidence="1">
    <location>
        <begin position="12"/>
        <end position="21"/>
    </location>
</feature>
<protein>
    <recommendedName>
        <fullName evidence="2">DUF7890 domain-containing protein</fullName>
    </recommendedName>
</protein>
<accession>A0A5N6R5X8</accession>
<feature type="domain" description="DUF7890" evidence="2">
    <location>
        <begin position="78"/>
        <end position="124"/>
    </location>
</feature>
<dbReference type="EMBL" id="CM017325">
    <property type="protein sequence ID" value="KAE8055142.1"/>
    <property type="molecule type" value="Genomic_DNA"/>
</dbReference>
<dbReference type="PANTHER" id="PTHR36782:SF1">
    <property type="entry name" value="CALCIUM UNIPORTER PROTEIN"/>
    <property type="match status" value="1"/>
</dbReference>
<evidence type="ECO:0000313" key="3">
    <source>
        <dbReference type="EMBL" id="KAE8055142.1"/>
    </source>
</evidence>
<dbReference type="EMBL" id="CM017325">
    <property type="protein sequence ID" value="KAE8055147.1"/>
    <property type="molecule type" value="Genomic_DNA"/>
</dbReference>
<dbReference type="Pfam" id="PF25418">
    <property type="entry name" value="DUF7890"/>
    <property type="match status" value="1"/>
</dbReference>
<feature type="compositionally biased region" description="Polar residues" evidence="1">
    <location>
        <begin position="1"/>
        <end position="11"/>
    </location>
</feature>
<evidence type="ECO:0000259" key="2">
    <source>
        <dbReference type="Pfam" id="PF25418"/>
    </source>
</evidence>
<name>A0A5N6R5X8_9ROSI</name>
<evidence type="ECO:0000313" key="4">
    <source>
        <dbReference type="EMBL" id="KAE8055147.1"/>
    </source>
</evidence>
<proteinExistence type="predicted"/>
<dbReference type="Proteomes" id="UP000327013">
    <property type="component" value="Chromosome 5"/>
</dbReference>
<organism evidence="4 5">
    <name type="scientific">Carpinus fangiana</name>
    <dbReference type="NCBI Taxonomy" id="176857"/>
    <lineage>
        <taxon>Eukaryota</taxon>
        <taxon>Viridiplantae</taxon>
        <taxon>Streptophyta</taxon>
        <taxon>Embryophyta</taxon>
        <taxon>Tracheophyta</taxon>
        <taxon>Spermatophyta</taxon>
        <taxon>Magnoliopsida</taxon>
        <taxon>eudicotyledons</taxon>
        <taxon>Gunneridae</taxon>
        <taxon>Pentapetalae</taxon>
        <taxon>rosids</taxon>
        <taxon>fabids</taxon>
        <taxon>Fagales</taxon>
        <taxon>Betulaceae</taxon>
        <taxon>Carpinus</taxon>
    </lineage>
</organism>
<dbReference type="AlphaFoldDB" id="A0A5N6R5X8"/>
<gene>
    <name evidence="3" type="ORF">FH972_012003</name>
    <name evidence="4" type="ORF">FH972_012008</name>
</gene>